<dbReference type="OrthoDB" id="10009451at2"/>
<accession>A0A845B652</accession>
<proteinExistence type="predicted"/>
<comment type="caution">
    <text evidence="1">The sequence shown here is derived from an EMBL/GenBank/DDBJ whole genome shotgun (WGS) entry which is preliminary data.</text>
</comment>
<organism evidence="1 2">
    <name type="scientific">Teichococcus coralli</name>
    <dbReference type="NCBI Taxonomy" id="2545983"/>
    <lineage>
        <taxon>Bacteria</taxon>
        <taxon>Pseudomonadati</taxon>
        <taxon>Pseudomonadota</taxon>
        <taxon>Alphaproteobacteria</taxon>
        <taxon>Acetobacterales</taxon>
        <taxon>Roseomonadaceae</taxon>
        <taxon>Roseomonas</taxon>
    </lineage>
</organism>
<sequence length="83" mass="9261">MTRHRNRRPPAAPAPLPLFAWASAEAARRARLRAPIRLLMLDAYRDAEGEPRPALLIPGRRLPTIFPNLATALRVKADMEAAQ</sequence>
<gene>
    <name evidence="1" type="ORF">E0493_02055</name>
</gene>
<name>A0A845B652_9PROT</name>
<reference evidence="1 2" key="1">
    <citation type="submission" date="2019-03" db="EMBL/GenBank/DDBJ databases">
        <title>Roseomonas sp. a novel Roseomonas species isolated from Sea whip Gorgonian.</title>
        <authorList>
            <person name="Li F."/>
            <person name="Pan X."/>
            <person name="Huang S."/>
            <person name="Li Z."/>
            <person name="Meng B."/>
        </authorList>
    </citation>
    <scope>NUCLEOTIDE SEQUENCE [LARGE SCALE GENOMIC DNA]</scope>
    <source>
        <strain evidence="1 2">M0104</strain>
    </source>
</reference>
<evidence type="ECO:0000313" key="2">
    <source>
        <dbReference type="Proteomes" id="UP000460715"/>
    </source>
</evidence>
<dbReference type="AlphaFoldDB" id="A0A845B652"/>
<keyword evidence="2" id="KW-1185">Reference proteome</keyword>
<protein>
    <submittedName>
        <fullName evidence="1">Uncharacterized protein</fullName>
    </submittedName>
</protein>
<dbReference type="Proteomes" id="UP000460715">
    <property type="component" value="Unassembled WGS sequence"/>
</dbReference>
<dbReference type="RefSeq" id="WP_160935235.1">
    <property type="nucleotide sequence ID" value="NZ_SNVJ01000001.1"/>
</dbReference>
<evidence type="ECO:0000313" key="1">
    <source>
        <dbReference type="EMBL" id="MXP62135.1"/>
    </source>
</evidence>
<dbReference type="EMBL" id="SNVJ01000001">
    <property type="protein sequence ID" value="MXP62135.1"/>
    <property type="molecule type" value="Genomic_DNA"/>
</dbReference>